<evidence type="ECO:0000313" key="2">
    <source>
        <dbReference type="EMBL" id="CAF3707620.1"/>
    </source>
</evidence>
<feature type="non-terminal residue" evidence="2">
    <location>
        <position position="34"/>
    </location>
</feature>
<name>A0A818VJM9_9BILA</name>
<dbReference type="AlphaFoldDB" id="A0A818VJM9"/>
<accession>A0A818VJM9</accession>
<sequence>MTKMMGKLAPNTETEVTSRLHQEIPAIRLDGHLT</sequence>
<dbReference type="EMBL" id="CAJOAZ010000751">
    <property type="protein sequence ID" value="CAF3707620.1"/>
    <property type="molecule type" value="Genomic_DNA"/>
</dbReference>
<gene>
    <name evidence="2" type="ORF">OXD698_LOCUS12730</name>
</gene>
<feature type="region of interest" description="Disordered" evidence="1">
    <location>
        <begin position="1"/>
        <end position="34"/>
    </location>
</feature>
<organism evidence="2 3">
    <name type="scientific">Adineta steineri</name>
    <dbReference type="NCBI Taxonomy" id="433720"/>
    <lineage>
        <taxon>Eukaryota</taxon>
        <taxon>Metazoa</taxon>
        <taxon>Spiralia</taxon>
        <taxon>Gnathifera</taxon>
        <taxon>Rotifera</taxon>
        <taxon>Eurotatoria</taxon>
        <taxon>Bdelloidea</taxon>
        <taxon>Adinetida</taxon>
        <taxon>Adinetidae</taxon>
        <taxon>Adineta</taxon>
    </lineage>
</organism>
<evidence type="ECO:0000256" key="1">
    <source>
        <dbReference type="SAM" id="MobiDB-lite"/>
    </source>
</evidence>
<evidence type="ECO:0000313" key="3">
    <source>
        <dbReference type="Proteomes" id="UP000663844"/>
    </source>
</evidence>
<protein>
    <submittedName>
        <fullName evidence="2">Uncharacterized protein</fullName>
    </submittedName>
</protein>
<dbReference type="Proteomes" id="UP000663844">
    <property type="component" value="Unassembled WGS sequence"/>
</dbReference>
<comment type="caution">
    <text evidence="2">The sequence shown here is derived from an EMBL/GenBank/DDBJ whole genome shotgun (WGS) entry which is preliminary data.</text>
</comment>
<reference evidence="2" key="1">
    <citation type="submission" date="2021-02" db="EMBL/GenBank/DDBJ databases">
        <authorList>
            <person name="Nowell W R."/>
        </authorList>
    </citation>
    <scope>NUCLEOTIDE SEQUENCE</scope>
</reference>
<proteinExistence type="predicted"/>